<organism evidence="2 3">
    <name type="scientific">Mucilaginibacter antarcticus</name>
    <dbReference type="NCBI Taxonomy" id="1855725"/>
    <lineage>
        <taxon>Bacteria</taxon>
        <taxon>Pseudomonadati</taxon>
        <taxon>Bacteroidota</taxon>
        <taxon>Sphingobacteriia</taxon>
        <taxon>Sphingobacteriales</taxon>
        <taxon>Sphingobacteriaceae</taxon>
        <taxon>Mucilaginibacter</taxon>
    </lineage>
</organism>
<dbReference type="EMBL" id="JBHUON010000019">
    <property type="protein sequence ID" value="MFD2865913.1"/>
    <property type="molecule type" value="Genomic_DNA"/>
</dbReference>
<feature type="chain" id="PRO_5045537337" description="DUF4251 domain-containing protein" evidence="1">
    <location>
        <begin position="20"/>
        <end position="160"/>
    </location>
</feature>
<comment type="caution">
    <text evidence="2">The sequence shown here is derived from an EMBL/GenBank/DDBJ whole genome shotgun (WGS) entry which is preliminary data.</text>
</comment>
<reference evidence="3" key="1">
    <citation type="journal article" date="2019" name="Int. J. Syst. Evol. Microbiol.">
        <title>The Global Catalogue of Microorganisms (GCM) 10K type strain sequencing project: providing services to taxonomists for standard genome sequencing and annotation.</title>
        <authorList>
            <consortium name="The Broad Institute Genomics Platform"/>
            <consortium name="The Broad Institute Genome Sequencing Center for Infectious Disease"/>
            <person name="Wu L."/>
            <person name="Ma J."/>
        </authorList>
    </citation>
    <scope>NUCLEOTIDE SEQUENCE [LARGE SCALE GENOMIC DNA]</scope>
    <source>
        <strain evidence="3">KCTC 52232</strain>
    </source>
</reference>
<evidence type="ECO:0008006" key="4">
    <source>
        <dbReference type="Google" id="ProtNLM"/>
    </source>
</evidence>
<accession>A0ABW5XRM8</accession>
<gene>
    <name evidence="2" type="ORF">ACFSYC_14525</name>
</gene>
<evidence type="ECO:0000313" key="3">
    <source>
        <dbReference type="Proteomes" id="UP001597601"/>
    </source>
</evidence>
<dbReference type="Proteomes" id="UP001597601">
    <property type="component" value="Unassembled WGS sequence"/>
</dbReference>
<proteinExistence type="predicted"/>
<keyword evidence="1" id="KW-0732">Signal</keyword>
<feature type="signal peptide" evidence="1">
    <location>
        <begin position="1"/>
        <end position="19"/>
    </location>
</feature>
<sequence>MKKLALCVWFICLSSICFAQANLISYEDLKFLLHNNLAQADTFLVAKRYATIKKDDKKKTATYKATIPGGTFVSLGMRADGRRVFMELETNDANQYNLINNSIAPYLNTEGSVGDVQIYTIKNLCSIYITVNDSRPYNPLKRTYLMQIVSDKNVHSFDGN</sequence>
<dbReference type="RefSeq" id="WP_377129086.1">
    <property type="nucleotide sequence ID" value="NZ_JBHUHN010000001.1"/>
</dbReference>
<evidence type="ECO:0000256" key="1">
    <source>
        <dbReference type="SAM" id="SignalP"/>
    </source>
</evidence>
<name>A0ABW5XRM8_9SPHI</name>
<keyword evidence="3" id="KW-1185">Reference proteome</keyword>
<protein>
    <recommendedName>
        <fullName evidence="4">DUF4251 domain-containing protein</fullName>
    </recommendedName>
</protein>
<evidence type="ECO:0000313" key="2">
    <source>
        <dbReference type="EMBL" id="MFD2865913.1"/>
    </source>
</evidence>